<keyword evidence="1" id="KW-0732">Signal</keyword>
<evidence type="ECO:0000313" key="2">
    <source>
        <dbReference type="EMBL" id="SNQ28263.1"/>
    </source>
</evidence>
<name>A0A217ECR1_9GAMM</name>
<organism evidence="2 3">
    <name type="scientific">Acinetobacter apis</name>
    <dbReference type="NCBI Taxonomy" id="1229165"/>
    <lineage>
        <taxon>Bacteria</taxon>
        <taxon>Pseudomonadati</taxon>
        <taxon>Pseudomonadota</taxon>
        <taxon>Gammaproteobacteria</taxon>
        <taxon>Moraxellales</taxon>
        <taxon>Moraxellaceae</taxon>
        <taxon>Acinetobacter</taxon>
    </lineage>
</organism>
<dbReference type="EMBL" id="FZLN01000001">
    <property type="protein sequence ID" value="SNQ28263.1"/>
    <property type="molecule type" value="Genomic_DNA"/>
</dbReference>
<reference evidence="3" key="1">
    <citation type="submission" date="2017-06" db="EMBL/GenBank/DDBJ databases">
        <authorList>
            <person name="Varghese N."/>
            <person name="Submissions S."/>
        </authorList>
    </citation>
    <scope>NUCLEOTIDE SEQUENCE [LARGE SCALE GENOMIC DNA]</scope>
    <source>
        <strain evidence="3">ANC 5114</strain>
    </source>
</reference>
<evidence type="ECO:0000256" key="1">
    <source>
        <dbReference type="SAM" id="SignalP"/>
    </source>
</evidence>
<gene>
    <name evidence="2" type="ORF">SAMN05444584_0177</name>
</gene>
<dbReference type="OrthoDB" id="7113598at2"/>
<sequence length="177" mass="18272">MLKLSSSALLMVLAIGVGSQSVMAQEDMVSSEQPVKKVIHSMNGSSGFVFNKLKGVSEVKSQGFDLLIVDSSKDVSESQLKEIQDQIEKGIAVVIDAGAGTGTAKKVSEDLIGFGIDSEAIMIVKSTDSKGGYVVTPITSATKPANTGTANAQLDSSAVTNKQGTAVSNTISDIFGI</sequence>
<feature type="signal peptide" evidence="1">
    <location>
        <begin position="1"/>
        <end position="24"/>
    </location>
</feature>
<proteinExistence type="predicted"/>
<feature type="chain" id="PRO_5012984936" evidence="1">
    <location>
        <begin position="25"/>
        <end position="177"/>
    </location>
</feature>
<keyword evidence="3" id="KW-1185">Reference proteome</keyword>
<dbReference type="AlphaFoldDB" id="A0A217ECR1"/>
<accession>A0A217ECR1</accession>
<protein>
    <submittedName>
        <fullName evidence="2">Uncharacterized protein</fullName>
    </submittedName>
</protein>
<evidence type="ECO:0000313" key="3">
    <source>
        <dbReference type="Proteomes" id="UP000243463"/>
    </source>
</evidence>
<dbReference type="RefSeq" id="WP_088822268.1">
    <property type="nucleotide sequence ID" value="NZ_FZLN01000001.1"/>
</dbReference>
<dbReference type="Proteomes" id="UP000243463">
    <property type="component" value="Unassembled WGS sequence"/>
</dbReference>